<dbReference type="KEGG" id="tet:TTHERM_00096690"/>
<dbReference type="EMBL" id="GG662767">
    <property type="protein sequence ID" value="EAR91874.2"/>
    <property type="molecule type" value="Genomic_DNA"/>
</dbReference>
<evidence type="ECO:0000313" key="2">
    <source>
        <dbReference type="EMBL" id="EAR91874.2"/>
    </source>
</evidence>
<reference evidence="3" key="1">
    <citation type="journal article" date="2006" name="PLoS Biol.">
        <title>Macronuclear genome sequence of the ciliate Tetrahymena thermophila, a model eukaryote.</title>
        <authorList>
            <person name="Eisen J.A."/>
            <person name="Coyne R.S."/>
            <person name="Wu M."/>
            <person name="Wu D."/>
            <person name="Thiagarajan M."/>
            <person name="Wortman J.R."/>
            <person name="Badger J.H."/>
            <person name="Ren Q."/>
            <person name="Amedeo P."/>
            <person name="Jones K.M."/>
            <person name="Tallon L.J."/>
            <person name="Delcher A.L."/>
            <person name="Salzberg S.L."/>
            <person name="Silva J.C."/>
            <person name="Haas B.J."/>
            <person name="Majoros W.H."/>
            <person name="Farzad M."/>
            <person name="Carlton J.M."/>
            <person name="Smith R.K. Jr."/>
            <person name="Garg J."/>
            <person name="Pearlman R.E."/>
            <person name="Karrer K.M."/>
            <person name="Sun L."/>
            <person name="Manning G."/>
            <person name="Elde N.C."/>
            <person name="Turkewitz A.P."/>
            <person name="Asai D.J."/>
            <person name="Wilkes D.E."/>
            <person name="Wang Y."/>
            <person name="Cai H."/>
            <person name="Collins K."/>
            <person name="Stewart B.A."/>
            <person name="Lee S.R."/>
            <person name="Wilamowska K."/>
            <person name="Weinberg Z."/>
            <person name="Ruzzo W.L."/>
            <person name="Wloga D."/>
            <person name="Gaertig J."/>
            <person name="Frankel J."/>
            <person name="Tsao C.-C."/>
            <person name="Gorovsky M.A."/>
            <person name="Keeling P.J."/>
            <person name="Waller R.F."/>
            <person name="Patron N.J."/>
            <person name="Cherry J.M."/>
            <person name="Stover N.A."/>
            <person name="Krieger C.J."/>
            <person name="del Toro C."/>
            <person name="Ryder H.F."/>
            <person name="Williamson S.C."/>
            <person name="Barbeau R.A."/>
            <person name="Hamilton E.P."/>
            <person name="Orias E."/>
        </authorList>
    </citation>
    <scope>NUCLEOTIDE SEQUENCE [LARGE SCALE GENOMIC DNA]</scope>
    <source>
        <strain evidence="3">SB210</strain>
    </source>
</reference>
<proteinExistence type="predicted"/>
<dbReference type="InterPro" id="IPR019019">
    <property type="entry name" value="H-type_lectin_domain"/>
</dbReference>
<gene>
    <name evidence="2" type="ORF">TTHERM_00096690</name>
</gene>
<dbReference type="GO" id="GO:0030246">
    <property type="term" value="F:carbohydrate binding"/>
    <property type="evidence" value="ECO:0007669"/>
    <property type="project" value="InterPro"/>
</dbReference>
<dbReference type="InParanoid" id="Q234X9"/>
<name>Q234X9_TETTS</name>
<sequence length="258" mass="29901">MADGYMEYTINHKKQYTQIPQVFIGISTLDYLTQTNYISYQFTVQEVNIDKTIIRIYKFDQSIAITTNKFNLDHGNQYLMKFQLPMDQNKQRNSKCTLLGFNSTNSNNALREIGVSISAASDSDYYIIQVITSETNYIQEILVNCIEFYTDSQNEQYSMIANLDESDFKDITSSNKINWIQHINNNFQNNQPEIFVGIKGMTNNHQETIAMKKNAFLNVQKNIIWLYSKTQMYAGNASKVAQFVMVMISAKFVNQDIF</sequence>
<protein>
    <submittedName>
        <fullName evidence="2">H-type lectin domain protein</fullName>
    </submittedName>
</protein>
<accession>Q234X9</accession>
<dbReference type="RefSeq" id="XP_001012119.2">
    <property type="nucleotide sequence ID" value="XM_001012119.2"/>
</dbReference>
<dbReference type="AlphaFoldDB" id="Q234X9"/>
<evidence type="ECO:0000313" key="3">
    <source>
        <dbReference type="Proteomes" id="UP000009168"/>
    </source>
</evidence>
<evidence type="ECO:0000259" key="1">
    <source>
        <dbReference type="Pfam" id="PF09458"/>
    </source>
</evidence>
<dbReference type="GeneID" id="7831925"/>
<dbReference type="HOGENOM" id="CLU_864618_0_0_1"/>
<dbReference type="Pfam" id="PF09458">
    <property type="entry name" value="H_lectin"/>
    <property type="match status" value="1"/>
</dbReference>
<keyword evidence="3" id="KW-1185">Reference proteome</keyword>
<dbReference type="Proteomes" id="UP000009168">
    <property type="component" value="Unassembled WGS sequence"/>
</dbReference>
<feature type="domain" description="H-type lectin" evidence="1">
    <location>
        <begin position="9"/>
        <end position="62"/>
    </location>
</feature>
<dbReference type="GO" id="GO:0007155">
    <property type="term" value="P:cell adhesion"/>
    <property type="evidence" value="ECO:0007669"/>
    <property type="project" value="InterPro"/>
</dbReference>
<organism evidence="2 3">
    <name type="scientific">Tetrahymena thermophila (strain SB210)</name>
    <dbReference type="NCBI Taxonomy" id="312017"/>
    <lineage>
        <taxon>Eukaryota</taxon>
        <taxon>Sar</taxon>
        <taxon>Alveolata</taxon>
        <taxon>Ciliophora</taxon>
        <taxon>Intramacronucleata</taxon>
        <taxon>Oligohymenophorea</taxon>
        <taxon>Hymenostomatida</taxon>
        <taxon>Tetrahymenina</taxon>
        <taxon>Tetrahymenidae</taxon>
        <taxon>Tetrahymena</taxon>
    </lineage>
</organism>